<reference evidence="1" key="1">
    <citation type="submission" date="2019-10" db="EMBL/GenBank/DDBJ databases">
        <title>Draft genome sequece of Microseira wollei NIES-4236.</title>
        <authorList>
            <person name="Yamaguchi H."/>
            <person name="Suzuki S."/>
            <person name="Kawachi M."/>
        </authorList>
    </citation>
    <scope>NUCLEOTIDE SEQUENCE</scope>
    <source>
        <strain evidence="1">NIES-4236</strain>
    </source>
</reference>
<organism evidence="1 2">
    <name type="scientific">Microseira wollei NIES-4236</name>
    <dbReference type="NCBI Taxonomy" id="2530354"/>
    <lineage>
        <taxon>Bacteria</taxon>
        <taxon>Bacillati</taxon>
        <taxon>Cyanobacteriota</taxon>
        <taxon>Cyanophyceae</taxon>
        <taxon>Oscillatoriophycideae</taxon>
        <taxon>Aerosakkonematales</taxon>
        <taxon>Aerosakkonemataceae</taxon>
        <taxon>Microseira</taxon>
    </lineage>
</organism>
<comment type="caution">
    <text evidence="1">The sequence shown here is derived from an EMBL/GenBank/DDBJ whole genome shotgun (WGS) entry which is preliminary data.</text>
</comment>
<protein>
    <submittedName>
        <fullName evidence="1">Uncharacterized protein</fullName>
    </submittedName>
</protein>
<sequence>MIAKIADEFRAAGWAVLSSDEPYLWLVKPNIHLPKQYFLMPYNGDWVLSSPTRFQDPDYNEALNIINRARLKAASDRQTNPINRALAHQDTSDFLHHNYKGNMMHFVKINNNRFINFASIHDVSIIPEDESESENDLSVMVTYTEGECEVDTFVGEAARKIIAVVESLSAINNVASEVIDNEETKIANPPEELT</sequence>
<gene>
    <name evidence="1" type="ORF">MiSe_52790</name>
</gene>
<proteinExistence type="predicted"/>
<accession>A0AAV3XHP3</accession>
<name>A0AAV3XHP3_9CYAN</name>
<evidence type="ECO:0000313" key="1">
    <source>
        <dbReference type="EMBL" id="GET40470.1"/>
    </source>
</evidence>
<dbReference type="AlphaFoldDB" id="A0AAV3XHP3"/>
<dbReference type="RefSeq" id="WP_226586308.1">
    <property type="nucleotide sequence ID" value="NZ_BLAY01000091.1"/>
</dbReference>
<keyword evidence="2" id="KW-1185">Reference proteome</keyword>
<dbReference type="Proteomes" id="UP001050975">
    <property type="component" value="Unassembled WGS sequence"/>
</dbReference>
<dbReference type="EMBL" id="BLAY01000091">
    <property type="protein sequence ID" value="GET40470.1"/>
    <property type="molecule type" value="Genomic_DNA"/>
</dbReference>
<evidence type="ECO:0000313" key="2">
    <source>
        <dbReference type="Proteomes" id="UP001050975"/>
    </source>
</evidence>